<evidence type="ECO:0000313" key="2">
    <source>
        <dbReference type="Proteomes" id="UP001054925"/>
    </source>
</evidence>
<accession>A0AAV5G2K7</accession>
<dbReference type="Pfam" id="PF06224">
    <property type="entry name" value="AlkZ-like"/>
    <property type="match status" value="1"/>
</dbReference>
<dbReference type="PANTHER" id="PTHR38479:SF2">
    <property type="entry name" value="WINGED HELIX DNA-BINDING DOMAIN-CONTAINING PROTEIN"/>
    <property type="match status" value="1"/>
</dbReference>
<gene>
    <name evidence="1" type="ORF">CAT723_14330</name>
</gene>
<name>A0AAV5G2K7_CORAM</name>
<reference evidence="1" key="1">
    <citation type="submission" date="2021-12" db="EMBL/GenBank/DDBJ databases">
        <title>Draft genome sequence of Corynebacterium ammoniagenes strain T-723.</title>
        <authorList>
            <person name="Matsuzawa M."/>
            <person name="Hiratani M."/>
            <person name="Abe I."/>
            <person name="Tsuji Y."/>
            <person name="Nakamura J."/>
        </authorList>
    </citation>
    <scope>NUCLEOTIDE SEQUENCE</scope>
    <source>
        <strain evidence="1">T-723</strain>
    </source>
</reference>
<dbReference type="InterPro" id="IPR009351">
    <property type="entry name" value="AlkZ-like"/>
</dbReference>
<dbReference type="RefSeq" id="WP_236163824.1">
    <property type="nucleotide sequence ID" value="NZ_BQKK01000002.1"/>
</dbReference>
<proteinExistence type="predicted"/>
<dbReference type="EMBL" id="BQKK01000002">
    <property type="protein sequence ID" value="GJN42954.1"/>
    <property type="molecule type" value="Genomic_DNA"/>
</dbReference>
<protein>
    <recommendedName>
        <fullName evidence="3">Winged helix DNA-binding domain-containing protein</fullName>
    </recommendedName>
</protein>
<sequence length="385" mass="41631">MVNKPLARARLINQGVAGPLQIAADTGSPAHAQEIAAYFGASQGQDFPGAIAALAYRLGTATAVDAVRQAFEQGLLVRGYPMRGTVFVTAAEDLAWITELCSGGPARSAQTNRPRLGLNDAHIDQAAQVLHDIAVDDGTTRTELFASFEQDGIPMGPGCGYHLLKALLHNGTVAYGPVVGESARMENRVMIAKKWLPHGSDLEGKFNGDKHAATVELLRRYLDSHGPATLRDAAWWSKLPLGKLRQAFAEIAEEYVSWNEVSGAPGSAAAVPGEELWVREDALPVIAEYDKAANKPRLLAAFDEIILGYQDRMYIVPEAHHADLVPGNNGVFRQAVIAGGEVIGFWKRQGPAAKRKLVIEEFKPFSATREKRVQARFNAYPFATA</sequence>
<evidence type="ECO:0000313" key="1">
    <source>
        <dbReference type="EMBL" id="GJN42954.1"/>
    </source>
</evidence>
<organism evidence="1 2">
    <name type="scientific">Corynebacterium ammoniagenes</name>
    <name type="common">Brevibacterium ammoniagenes</name>
    <dbReference type="NCBI Taxonomy" id="1697"/>
    <lineage>
        <taxon>Bacteria</taxon>
        <taxon>Bacillati</taxon>
        <taxon>Actinomycetota</taxon>
        <taxon>Actinomycetes</taxon>
        <taxon>Mycobacteriales</taxon>
        <taxon>Corynebacteriaceae</taxon>
        <taxon>Corynebacterium</taxon>
    </lineage>
</organism>
<dbReference type="AlphaFoldDB" id="A0AAV5G2K7"/>
<comment type="caution">
    <text evidence="1">The sequence shown here is derived from an EMBL/GenBank/DDBJ whole genome shotgun (WGS) entry which is preliminary data.</text>
</comment>
<evidence type="ECO:0008006" key="3">
    <source>
        <dbReference type="Google" id="ProtNLM"/>
    </source>
</evidence>
<dbReference type="PANTHER" id="PTHR38479">
    <property type="entry name" value="LMO0824 PROTEIN"/>
    <property type="match status" value="1"/>
</dbReference>
<dbReference type="Proteomes" id="UP001054925">
    <property type="component" value="Unassembled WGS sequence"/>
</dbReference>